<evidence type="ECO:0000256" key="10">
    <source>
        <dbReference type="ARBA" id="ARBA00023237"/>
    </source>
</evidence>
<dbReference type="GO" id="GO:0006826">
    <property type="term" value="P:iron ion transport"/>
    <property type="evidence" value="ECO:0007669"/>
    <property type="project" value="UniProtKB-KW"/>
</dbReference>
<keyword evidence="4" id="KW-0410">Iron transport</keyword>
<dbReference type="OrthoDB" id="9775095at2"/>
<evidence type="ECO:0000256" key="9">
    <source>
        <dbReference type="ARBA" id="ARBA00023136"/>
    </source>
</evidence>
<organism evidence="15 16">
    <name type="scientific">Ilyomonas limi</name>
    <dbReference type="NCBI Taxonomy" id="2575867"/>
    <lineage>
        <taxon>Bacteria</taxon>
        <taxon>Pseudomonadati</taxon>
        <taxon>Bacteroidota</taxon>
        <taxon>Chitinophagia</taxon>
        <taxon>Chitinophagales</taxon>
        <taxon>Chitinophagaceae</taxon>
        <taxon>Ilyomonas</taxon>
    </lineage>
</organism>
<dbReference type="InterPro" id="IPR000531">
    <property type="entry name" value="Beta-barrel_TonB"/>
</dbReference>
<keyword evidence="16" id="KW-1185">Reference proteome</keyword>
<evidence type="ECO:0000256" key="8">
    <source>
        <dbReference type="ARBA" id="ARBA00023077"/>
    </source>
</evidence>
<dbReference type="SUPFAM" id="SSF49464">
    <property type="entry name" value="Carboxypeptidase regulatory domain-like"/>
    <property type="match status" value="1"/>
</dbReference>
<feature type="domain" description="TonB-dependent receptor-like beta-barrel" evidence="13">
    <location>
        <begin position="270"/>
        <end position="754"/>
    </location>
</feature>
<dbReference type="SUPFAM" id="SSF56935">
    <property type="entry name" value="Porins"/>
    <property type="match status" value="1"/>
</dbReference>
<evidence type="ECO:0000256" key="3">
    <source>
        <dbReference type="ARBA" id="ARBA00022452"/>
    </source>
</evidence>
<dbReference type="Pfam" id="PF00593">
    <property type="entry name" value="TonB_dep_Rec_b-barrel"/>
    <property type="match status" value="1"/>
</dbReference>
<dbReference type="Pfam" id="PF13715">
    <property type="entry name" value="CarbopepD_reg_2"/>
    <property type="match status" value="1"/>
</dbReference>
<evidence type="ECO:0000313" key="15">
    <source>
        <dbReference type="EMBL" id="TKK65682.1"/>
    </source>
</evidence>
<keyword evidence="5 11" id="KW-0812">Transmembrane</keyword>
<accession>A0A4U3KTN0</accession>
<gene>
    <name evidence="15" type="ORF">FC093_19295</name>
</gene>
<dbReference type="Pfam" id="PF07715">
    <property type="entry name" value="Plug"/>
    <property type="match status" value="1"/>
</dbReference>
<dbReference type="InterPro" id="IPR039426">
    <property type="entry name" value="TonB-dep_rcpt-like"/>
</dbReference>
<evidence type="ECO:0000313" key="16">
    <source>
        <dbReference type="Proteomes" id="UP000305848"/>
    </source>
</evidence>
<protein>
    <submittedName>
        <fullName evidence="15">TonB-dependent receptor</fullName>
    </submittedName>
</protein>
<evidence type="ECO:0000259" key="13">
    <source>
        <dbReference type="Pfam" id="PF00593"/>
    </source>
</evidence>
<keyword evidence="2 11" id="KW-0813">Transport</keyword>
<feature type="domain" description="TonB-dependent receptor plug" evidence="14">
    <location>
        <begin position="119"/>
        <end position="221"/>
    </location>
</feature>
<keyword evidence="6" id="KW-0408">Iron</keyword>
<keyword evidence="7" id="KW-0406">Ion transport</keyword>
<keyword evidence="9 11" id="KW-0472">Membrane</keyword>
<dbReference type="PANTHER" id="PTHR32552">
    <property type="entry name" value="FERRICHROME IRON RECEPTOR-RELATED"/>
    <property type="match status" value="1"/>
</dbReference>
<dbReference type="Gene3D" id="2.40.170.20">
    <property type="entry name" value="TonB-dependent receptor, beta-barrel domain"/>
    <property type="match status" value="1"/>
</dbReference>
<dbReference type="GO" id="GO:0009279">
    <property type="term" value="C:cell outer membrane"/>
    <property type="evidence" value="ECO:0007669"/>
    <property type="project" value="UniProtKB-SubCell"/>
</dbReference>
<evidence type="ECO:0000256" key="11">
    <source>
        <dbReference type="PROSITE-ProRule" id="PRU01360"/>
    </source>
</evidence>
<name>A0A4U3KTN0_9BACT</name>
<sequence>MKKYILLTTLFIYLLTHLNAQRLINLTGDVNDNNSHALAGAIIHLLNTNLQTTTDTGGRFIFPNVPAGTYTLQVAALGFATTTVTVSSDNKSVTITLQPDVQQLDEVIVTAQKREENNQQLPISITALSSKKTAAYRIWNTKDMTAIVPNLYAADPGDKRNITAIRGIATTSYDQAVATYIDGVNQFGLDTYISPLFDVERIEVLRGPQGTLYGRNAMGGVVNIVTKQPTNHLSGFAEASVGNYGLQRYTAGIKAPLIKDKLYMGAAGLYERTNGFYTNDFNNSHYDRQHSIGGNYYLKFIANKQWSFMLNAKHNNNRNHGPFPLVADRDEAFNHAYHVSQNATTQLIDNIINTSLSANYSGRHFNFSSQTAYQYNYRIYAQPIDADFSPLDALSIINNYGKSWNTVKVWTQEFRFSSSAAAASPFKWVAGTFLFTQNSPVKQATHFGNDATLLGSPDSNYALLSTTIAKKYGAAVYGQITYVASSKFNVIAGLRYDYEHQQQHILGEYFKDGIDEALFNFQPDTSATIHFNAWSPKLGIDYSINKKSLLFATYSKGYRAGGLTPLSPTDPSQLPLYAFKPEYSSNIEAGIKNSLFNHRLLLNITAFYTTVTDAQVPTLILPDAVTITRNTGKLTSKGLEAEVNAVITKGLTTDYSFGYTNALYDNLKISSNGGELNLKGNRQVFTPNTTSMLALQYSFAAGTKTTFAIRGEWKWLGKQYFDLANTIAQNQYSLFNAQATAAYRQWSLKLWSRNITGKKYIAYAYDFGAIHLGDPATYGATLQFKF</sequence>
<dbReference type="PANTHER" id="PTHR32552:SF81">
    <property type="entry name" value="TONB-DEPENDENT OUTER MEMBRANE RECEPTOR"/>
    <property type="match status" value="1"/>
</dbReference>
<dbReference type="PROSITE" id="PS52016">
    <property type="entry name" value="TONB_DEPENDENT_REC_3"/>
    <property type="match status" value="1"/>
</dbReference>
<evidence type="ECO:0000256" key="2">
    <source>
        <dbReference type="ARBA" id="ARBA00022448"/>
    </source>
</evidence>
<dbReference type="AlphaFoldDB" id="A0A4U3KTN0"/>
<evidence type="ECO:0000256" key="7">
    <source>
        <dbReference type="ARBA" id="ARBA00023065"/>
    </source>
</evidence>
<keyword evidence="8 12" id="KW-0798">TonB box</keyword>
<dbReference type="EMBL" id="SZQL01000019">
    <property type="protein sequence ID" value="TKK65682.1"/>
    <property type="molecule type" value="Genomic_DNA"/>
</dbReference>
<evidence type="ECO:0000259" key="14">
    <source>
        <dbReference type="Pfam" id="PF07715"/>
    </source>
</evidence>
<comment type="subcellular location">
    <subcellularLocation>
        <location evidence="1 11">Cell outer membrane</location>
        <topology evidence="1 11">Multi-pass membrane protein</topology>
    </subcellularLocation>
</comment>
<keyword evidence="3 11" id="KW-1134">Transmembrane beta strand</keyword>
<dbReference type="Proteomes" id="UP000305848">
    <property type="component" value="Unassembled WGS sequence"/>
</dbReference>
<comment type="similarity">
    <text evidence="11 12">Belongs to the TonB-dependent receptor family.</text>
</comment>
<dbReference type="InterPro" id="IPR012910">
    <property type="entry name" value="Plug_dom"/>
</dbReference>
<reference evidence="15 16" key="1">
    <citation type="submission" date="2019-05" db="EMBL/GenBank/DDBJ databases">
        <title>Panacibacter sp. strain 17mud1-8 Genome sequencing and assembly.</title>
        <authorList>
            <person name="Chhetri G."/>
        </authorList>
    </citation>
    <scope>NUCLEOTIDE SEQUENCE [LARGE SCALE GENOMIC DNA]</scope>
    <source>
        <strain evidence="15 16">17mud1-8</strain>
    </source>
</reference>
<evidence type="ECO:0000256" key="1">
    <source>
        <dbReference type="ARBA" id="ARBA00004571"/>
    </source>
</evidence>
<keyword evidence="15" id="KW-0675">Receptor</keyword>
<dbReference type="Gene3D" id="2.60.40.1120">
    <property type="entry name" value="Carboxypeptidase-like, regulatory domain"/>
    <property type="match status" value="1"/>
</dbReference>
<evidence type="ECO:0000256" key="6">
    <source>
        <dbReference type="ARBA" id="ARBA00023004"/>
    </source>
</evidence>
<evidence type="ECO:0000256" key="5">
    <source>
        <dbReference type="ARBA" id="ARBA00022692"/>
    </source>
</evidence>
<evidence type="ECO:0000256" key="12">
    <source>
        <dbReference type="RuleBase" id="RU003357"/>
    </source>
</evidence>
<dbReference type="InterPro" id="IPR036942">
    <property type="entry name" value="Beta-barrel_TonB_sf"/>
</dbReference>
<proteinExistence type="inferred from homology"/>
<evidence type="ECO:0000256" key="4">
    <source>
        <dbReference type="ARBA" id="ARBA00022496"/>
    </source>
</evidence>
<comment type="caution">
    <text evidence="15">The sequence shown here is derived from an EMBL/GenBank/DDBJ whole genome shotgun (WGS) entry which is preliminary data.</text>
</comment>
<dbReference type="InterPro" id="IPR008969">
    <property type="entry name" value="CarboxyPept-like_regulatory"/>
</dbReference>
<dbReference type="RefSeq" id="WP_137263451.1">
    <property type="nucleotide sequence ID" value="NZ_SZQL01000019.1"/>
</dbReference>
<keyword evidence="10 11" id="KW-0998">Cell outer membrane</keyword>